<dbReference type="PROSITE" id="PS51379">
    <property type="entry name" value="4FE4S_FER_2"/>
    <property type="match status" value="1"/>
</dbReference>
<dbReference type="PROSITE" id="PS00198">
    <property type="entry name" value="4FE4S_FER_1"/>
    <property type="match status" value="1"/>
</dbReference>
<sequence length="355" mass="39784">MPHSDTNNTTAHDFSGSATLEESIKSEAKRLGFFACGIAQAGPVDAATQQHVRTWVAEKDYATMEYMSNNLEKRLDPTLLVPGTKSIISLALNYAPKQEITGHMPDNYNFAAYALGKDYHDIMKKKMTLLANKFGWTMIPNQPRVSSTASTAHCDSNTEVSSPTPDNDTVRYRCFVDSAPVLERYWAVKAGLGWIGRNHSLIIPHAGTMFFLGEIFVSVSLNADKPVRNFCGQCRRCIDACPTHALSTIPFDTSLCLSYQTIENRGELSTLAKKSMGDTIYGCDRCQQACPWNRFATPTTDPDMQPSEEFLKMTKEDWRNLDIEQYRRLFKGSAVKRAKYEGLMRNIKAASQEKQ</sequence>
<evidence type="ECO:0000256" key="5">
    <source>
        <dbReference type="ARBA" id="ARBA00022785"/>
    </source>
</evidence>
<evidence type="ECO:0000256" key="3">
    <source>
        <dbReference type="ARBA" id="ARBA00022694"/>
    </source>
</evidence>
<dbReference type="GO" id="GO:0046872">
    <property type="term" value="F:metal ion binding"/>
    <property type="evidence" value="ECO:0007669"/>
    <property type="project" value="UniProtKB-KW"/>
</dbReference>
<protein>
    <submittedName>
        <fullName evidence="10">tRNA epoxyqueuosine(34) reductase QueG</fullName>
    </submittedName>
</protein>
<dbReference type="EMBL" id="BPUB01000001">
    <property type="protein sequence ID" value="GJG58580.1"/>
    <property type="molecule type" value="Genomic_DNA"/>
</dbReference>
<dbReference type="Gene3D" id="3.30.70.20">
    <property type="match status" value="1"/>
</dbReference>
<dbReference type="Pfam" id="PF08331">
    <property type="entry name" value="QueG_DUF1730"/>
    <property type="match status" value="1"/>
</dbReference>
<evidence type="ECO:0000313" key="11">
    <source>
        <dbReference type="Proteomes" id="UP000825483"/>
    </source>
</evidence>
<keyword evidence="2" id="KW-0963">Cytoplasm</keyword>
<dbReference type="AlphaFoldDB" id="A0A9R1C9T0"/>
<dbReference type="GO" id="GO:0052693">
    <property type="term" value="F:epoxyqueuosine reductase activity"/>
    <property type="evidence" value="ECO:0007669"/>
    <property type="project" value="TreeGrafter"/>
</dbReference>
<keyword evidence="4" id="KW-0479">Metal-binding</keyword>
<evidence type="ECO:0000313" key="10">
    <source>
        <dbReference type="EMBL" id="GJG58580.1"/>
    </source>
</evidence>
<keyword evidence="11" id="KW-1185">Reference proteome</keyword>
<reference evidence="10" key="1">
    <citation type="journal article" date="2022" name="Int. J. Syst. Evol. Microbiol.">
        <title>Prevotella lacticifex sp. nov., isolated from the rumen of cows.</title>
        <authorList>
            <person name="Shinkai T."/>
            <person name="Ikeyama N."/>
            <person name="Kumagai M."/>
            <person name="Ohmori H."/>
            <person name="Sakamoto M."/>
            <person name="Ohkuma M."/>
            <person name="Mitsumori M."/>
        </authorList>
    </citation>
    <scope>NUCLEOTIDE SEQUENCE</scope>
    <source>
        <strain evidence="10">R5076</strain>
    </source>
</reference>
<keyword evidence="7" id="KW-0408">Iron</keyword>
<dbReference type="PANTHER" id="PTHR30002:SF4">
    <property type="entry name" value="EPOXYQUEUOSINE REDUCTASE"/>
    <property type="match status" value="1"/>
</dbReference>
<dbReference type="InterPro" id="IPR004453">
    <property type="entry name" value="QueG"/>
</dbReference>
<dbReference type="Proteomes" id="UP000825483">
    <property type="component" value="Unassembled WGS sequence"/>
</dbReference>
<dbReference type="InterPro" id="IPR017896">
    <property type="entry name" value="4Fe4S_Fe-S-bd"/>
</dbReference>
<dbReference type="Pfam" id="PF13484">
    <property type="entry name" value="Fer4_16"/>
    <property type="match status" value="1"/>
</dbReference>
<dbReference type="GeneID" id="72467383"/>
<dbReference type="InterPro" id="IPR017900">
    <property type="entry name" value="4Fe4S_Fe_S_CS"/>
</dbReference>
<evidence type="ECO:0000256" key="4">
    <source>
        <dbReference type="ARBA" id="ARBA00022723"/>
    </source>
</evidence>
<dbReference type="PANTHER" id="PTHR30002">
    <property type="entry name" value="EPOXYQUEUOSINE REDUCTASE"/>
    <property type="match status" value="1"/>
</dbReference>
<keyword evidence="8" id="KW-0411">Iron-sulfur</keyword>
<evidence type="ECO:0000256" key="1">
    <source>
        <dbReference type="ARBA" id="ARBA00022485"/>
    </source>
</evidence>
<evidence type="ECO:0000256" key="8">
    <source>
        <dbReference type="ARBA" id="ARBA00023014"/>
    </source>
</evidence>
<evidence type="ECO:0000259" key="9">
    <source>
        <dbReference type="PROSITE" id="PS51379"/>
    </source>
</evidence>
<dbReference type="SUPFAM" id="SSF46548">
    <property type="entry name" value="alpha-helical ferredoxin"/>
    <property type="match status" value="1"/>
</dbReference>
<dbReference type="InterPro" id="IPR013542">
    <property type="entry name" value="QueG_DUF1730"/>
</dbReference>
<name>A0A9R1C9T0_9BACT</name>
<feature type="domain" description="4Fe-4S ferredoxin-type" evidence="9">
    <location>
        <begin position="224"/>
        <end position="251"/>
    </location>
</feature>
<evidence type="ECO:0000256" key="7">
    <source>
        <dbReference type="ARBA" id="ARBA00023004"/>
    </source>
</evidence>
<dbReference type="GO" id="GO:0008616">
    <property type="term" value="P:tRNA queuosine(34) biosynthetic process"/>
    <property type="evidence" value="ECO:0007669"/>
    <property type="project" value="UniProtKB-KW"/>
</dbReference>
<proteinExistence type="predicted"/>
<comment type="caution">
    <text evidence="10">The sequence shown here is derived from an EMBL/GenBank/DDBJ whole genome shotgun (WGS) entry which is preliminary data.</text>
</comment>
<organism evidence="10 11">
    <name type="scientific">Prevotella lacticifex</name>
    <dbReference type="NCBI Taxonomy" id="2854755"/>
    <lineage>
        <taxon>Bacteria</taxon>
        <taxon>Pseudomonadati</taxon>
        <taxon>Bacteroidota</taxon>
        <taxon>Bacteroidia</taxon>
        <taxon>Bacteroidales</taxon>
        <taxon>Prevotellaceae</taxon>
        <taxon>Prevotella</taxon>
    </lineage>
</organism>
<keyword evidence="5" id="KW-0671">Queuosine biosynthesis</keyword>
<keyword evidence="3" id="KW-0819">tRNA processing</keyword>
<dbReference type="GO" id="GO:0051539">
    <property type="term" value="F:4 iron, 4 sulfur cluster binding"/>
    <property type="evidence" value="ECO:0007669"/>
    <property type="project" value="UniProtKB-KW"/>
</dbReference>
<keyword evidence="6" id="KW-0560">Oxidoreductase</keyword>
<accession>A0A9R1C9T0</accession>
<dbReference type="RefSeq" id="WP_223926174.1">
    <property type="nucleotide sequence ID" value="NZ_BPTU01000001.1"/>
</dbReference>
<gene>
    <name evidence="10" type="ORF">PRLR5076_14310</name>
</gene>
<evidence type="ECO:0000256" key="2">
    <source>
        <dbReference type="ARBA" id="ARBA00022490"/>
    </source>
</evidence>
<evidence type="ECO:0000256" key="6">
    <source>
        <dbReference type="ARBA" id="ARBA00023002"/>
    </source>
</evidence>
<keyword evidence="1" id="KW-0004">4Fe-4S</keyword>
<dbReference type="NCBIfam" id="TIGR00276">
    <property type="entry name" value="tRNA epoxyqueuosine(34) reductase QueG"/>
    <property type="match status" value="1"/>
</dbReference>